<feature type="domain" description="SHSP" evidence="4">
    <location>
        <begin position="59"/>
        <end position="199"/>
    </location>
</feature>
<dbReference type="AlphaFoldDB" id="A0A8H7A110"/>
<keyword evidence="6" id="KW-1185">Reference proteome</keyword>
<dbReference type="CDD" id="cd06464">
    <property type="entry name" value="ACD_sHsps-like"/>
    <property type="match status" value="1"/>
</dbReference>
<dbReference type="RefSeq" id="XP_036635867.1">
    <property type="nucleotide sequence ID" value="XM_036770022.1"/>
</dbReference>
<dbReference type="EMBL" id="JACETU010000001">
    <property type="protein sequence ID" value="KAF7440023.1"/>
    <property type="molecule type" value="Genomic_DNA"/>
</dbReference>
<evidence type="ECO:0000256" key="1">
    <source>
        <dbReference type="PROSITE-ProRule" id="PRU00285"/>
    </source>
</evidence>
<dbReference type="OrthoDB" id="1431247at2759"/>
<evidence type="ECO:0000256" key="2">
    <source>
        <dbReference type="RuleBase" id="RU003616"/>
    </source>
</evidence>
<dbReference type="GeneID" id="59370205"/>
<evidence type="ECO:0000259" key="4">
    <source>
        <dbReference type="PROSITE" id="PS01031"/>
    </source>
</evidence>
<evidence type="ECO:0000313" key="6">
    <source>
        <dbReference type="Proteomes" id="UP000623687"/>
    </source>
</evidence>
<reference evidence="5" key="1">
    <citation type="submission" date="2019-07" db="EMBL/GenBank/DDBJ databases">
        <authorList>
            <person name="Palmer J.M."/>
        </authorList>
    </citation>
    <scope>NUCLEOTIDE SEQUENCE</scope>
    <source>
        <strain evidence="5">PC9</strain>
    </source>
</reference>
<dbReference type="VEuPathDB" id="FungiDB:PC9H_000364"/>
<accession>A0A8H7A110</accession>
<comment type="caution">
    <text evidence="5">The sequence shown here is derived from an EMBL/GenBank/DDBJ whole genome shotgun (WGS) entry which is preliminary data.</text>
</comment>
<name>A0A8H7A110_PLEOS</name>
<dbReference type="InterPro" id="IPR008978">
    <property type="entry name" value="HSP20-like_chaperone"/>
</dbReference>
<dbReference type="PROSITE" id="PS01031">
    <property type="entry name" value="SHSP"/>
    <property type="match status" value="1"/>
</dbReference>
<dbReference type="Gene3D" id="2.60.40.790">
    <property type="match status" value="1"/>
</dbReference>
<proteinExistence type="inferred from homology"/>
<sequence>MITPANTSSTRKVARSPSNNIMNNEYQFRSLDRTLAMRYMQALREGRIRGETPLNLPKLATLTYRPRMDLFDVSSSPVVAAVLELPGLKKQDINLRVEQGQLVVSGERCMHVPAVLQETSGGSVKAEPGGEQGTSNHSSVYHTPTQELKYGKYIRVIPLPVGTMPSQINATLGEGLLTVTWPRGSGTAASDVASDMNISLHSAPKSTVDNHEEAALTRATSMMHMDAN</sequence>
<dbReference type="Pfam" id="PF00011">
    <property type="entry name" value="HSP20"/>
    <property type="match status" value="1"/>
</dbReference>
<comment type="similarity">
    <text evidence="1 2">Belongs to the small heat shock protein (HSP20) family.</text>
</comment>
<evidence type="ECO:0000313" key="5">
    <source>
        <dbReference type="EMBL" id="KAF7440023.1"/>
    </source>
</evidence>
<dbReference type="SUPFAM" id="SSF49764">
    <property type="entry name" value="HSP20-like chaperones"/>
    <property type="match status" value="1"/>
</dbReference>
<evidence type="ECO:0000256" key="3">
    <source>
        <dbReference type="SAM" id="MobiDB-lite"/>
    </source>
</evidence>
<gene>
    <name evidence="5" type="ORF">PC9H_000364</name>
</gene>
<organism evidence="5 6">
    <name type="scientific">Pleurotus ostreatus</name>
    <name type="common">Oyster mushroom</name>
    <name type="synonym">White-rot fungus</name>
    <dbReference type="NCBI Taxonomy" id="5322"/>
    <lineage>
        <taxon>Eukaryota</taxon>
        <taxon>Fungi</taxon>
        <taxon>Dikarya</taxon>
        <taxon>Basidiomycota</taxon>
        <taxon>Agaricomycotina</taxon>
        <taxon>Agaricomycetes</taxon>
        <taxon>Agaricomycetidae</taxon>
        <taxon>Agaricales</taxon>
        <taxon>Pleurotineae</taxon>
        <taxon>Pleurotaceae</taxon>
        <taxon>Pleurotus</taxon>
    </lineage>
</organism>
<dbReference type="Proteomes" id="UP000623687">
    <property type="component" value="Unassembled WGS sequence"/>
</dbReference>
<protein>
    <recommendedName>
        <fullName evidence="4">SHSP domain-containing protein</fullName>
    </recommendedName>
</protein>
<dbReference type="InterPro" id="IPR002068">
    <property type="entry name" value="A-crystallin/Hsp20_dom"/>
</dbReference>
<feature type="region of interest" description="Disordered" evidence="3">
    <location>
        <begin position="120"/>
        <end position="141"/>
    </location>
</feature>